<keyword evidence="2" id="KW-0472">Membrane</keyword>
<protein>
    <recommendedName>
        <fullName evidence="6">Peptidase</fullName>
    </recommendedName>
</protein>
<keyword evidence="2" id="KW-0812">Transmembrane</keyword>
<gene>
    <name evidence="4" type="ORF">SAMN05421870_10798</name>
</gene>
<evidence type="ECO:0000256" key="3">
    <source>
        <dbReference type="SAM" id="SignalP"/>
    </source>
</evidence>
<dbReference type="EMBL" id="FOGO01000007">
    <property type="protein sequence ID" value="SES01928.1"/>
    <property type="molecule type" value="Genomic_DNA"/>
</dbReference>
<keyword evidence="5" id="KW-1185">Reference proteome</keyword>
<evidence type="ECO:0000313" key="5">
    <source>
        <dbReference type="Proteomes" id="UP000182841"/>
    </source>
</evidence>
<dbReference type="AlphaFoldDB" id="A0A1H9TY43"/>
<evidence type="ECO:0000256" key="1">
    <source>
        <dbReference type="SAM" id="MobiDB-lite"/>
    </source>
</evidence>
<feature type="compositionally biased region" description="Acidic residues" evidence="1">
    <location>
        <begin position="213"/>
        <end position="224"/>
    </location>
</feature>
<feature type="transmembrane region" description="Helical" evidence="2">
    <location>
        <begin position="250"/>
        <end position="271"/>
    </location>
</feature>
<name>A0A1H9TY43_9ACTN</name>
<proteinExistence type="predicted"/>
<keyword evidence="3" id="KW-0732">Signal</keyword>
<feature type="region of interest" description="Disordered" evidence="1">
    <location>
        <begin position="189"/>
        <end position="244"/>
    </location>
</feature>
<dbReference type="RefSeq" id="WP_075001038.1">
    <property type="nucleotide sequence ID" value="NZ_FOGO01000007.1"/>
</dbReference>
<feature type="signal peptide" evidence="3">
    <location>
        <begin position="1"/>
        <end position="24"/>
    </location>
</feature>
<dbReference type="OrthoDB" id="3401783at2"/>
<evidence type="ECO:0008006" key="6">
    <source>
        <dbReference type="Google" id="ProtNLM"/>
    </source>
</evidence>
<organism evidence="4 5">
    <name type="scientific">Streptomyces qinglanensis</name>
    <dbReference type="NCBI Taxonomy" id="943816"/>
    <lineage>
        <taxon>Bacteria</taxon>
        <taxon>Bacillati</taxon>
        <taxon>Actinomycetota</taxon>
        <taxon>Actinomycetes</taxon>
        <taxon>Kitasatosporales</taxon>
        <taxon>Streptomycetaceae</taxon>
        <taxon>Streptomyces</taxon>
    </lineage>
</organism>
<sequence length="284" mass="29601">MRIIRTLASAALTCAALFAGTVGAAADTASPDAEDSKSGPTRAGTGFRDATAVPPGRSATANASSGDYLYWVFPLDTGQRATFKAEVELPEQSARHGDSTWRIDVYDGLRRRQPCMYGMQSRVATDDSASVELSCTLRPVRSLDDPWSAHPLPGSYYLRLTAADAPEKDLGLPVRAQVEAVAKDAGGAHAVDGALSTPLTPGVSAGDGKHAEEPEDGEDGEDGASPDAQQAPAAVEPEDGWSSGRWSDRWIWTVAGGVLAALGTLGGYVLARGPGRPSRTPPRA</sequence>
<accession>A0A1H9TY43</accession>
<keyword evidence="2" id="KW-1133">Transmembrane helix</keyword>
<evidence type="ECO:0000256" key="2">
    <source>
        <dbReference type="SAM" id="Phobius"/>
    </source>
</evidence>
<feature type="chain" id="PRO_5039068904" description="Peptidase" evidence="3">
    <location>
        <begin position="25"/>
        <end position="284"/>
    </location>
</feature>
<reference evidence="5" key="1">
    <citation type="submission" date="2016-10" db="EMBL/GenBank/DDBJ databases">
        <authorList>
            <person name="Varghese N."/>
            <person name="Submissions S."/>
        </authorList>
    </citation>
    <scope>NUCLEOTIDE SEQUENCE [LARGE SCALE GENOMIC DNA]</scope>
    <source>
        <strain evidence="5">CGMCC 4.6825</strain>
    </source>
</reference>
<dbReference type="STRING" id="943816.AN217_16750"/>
<dbReference type="Proteomes" id="UP000182841">
    <property type="component" value="Unassembled WGS sequence"/>
</dbReference>
<feature type="region of interest" description="Disordered" evidence="1">
    <location>
        <begin position="27"/>
        <end position="61"/>
    </location>
</feature>
<evidence type="ECO:0000313" key="4">
    <source>
        <dbReference type="EMBL" id="SES01928.1"/>
    </source>
</evidence>